<sequence>MSMKLKICAGLLSFALCAPVFADAPGNASAHGGSDAHVRELSNHLAEYEAEIKWLLDKAQALIQVYADKGSKGVNTDELIDNFEAVKVHLAIELNYVPIYAEVWQGIYGMKQAMEEGKPAAEAEAQRMAFAKALWQGMGVVKLAAQHQLAQPAPSTSTDEAAQSPTATLEEIADTLDDVLALYRKGEIEKAKSLVHATYLNRFEGVEGALIEQDADLVEDLEKDFNVTLLKALQSKNATRTVQGVVSAMQTKLERARKLLKEADKNRRDVF</sequence>
<evidence type="ECO:0000256" key="1">
    <source>
        <dbReference type="SAM" id="Coils"/>
    </source>
</evidence>
<keyword evidence="1" id="KW-0175">Coiled coil</keyword>
<dbReference type="STRING" id="1317117.ATO7_00520"/>
<organism evidence="3 4">
    <name type="scientific">Oceanococcus atlanticus</name>
    <dbReference type="NCBI Taxonomy" id="1317117"/>
    <lineage>
        <taxon>Bacteria</taxon>
        <taxon>Pseudomonadati</taxon>
        <taxon>Pseudomonadota</taxon>
        <taxon>Gammaproteobacteria</taxon>
        <taxon>Chromatiales</taxon>
        <taxon>Oceanococcaceae</taxon>
        <taxon>Oceanococcus</taxon>
    </lineage>
</organism>
<keyword evidence="4" id="KW-1185">Reference proteome</keyword>
<evidence type="ECO:0000256" key="2">
    <source>
        <dbReference type="SAM" id="SignalP"/>
    </source>
</evidence>
<dbReference type="Proteomes" id="UP000192342">
    <property type="component" value="Unassembled WGS sequence"/>
</dbReference>
<feature type="chain" id="PRO_5012463222" evidence="2">
    <location>
        <begin position="23"/>
        <end position="271"/>
    </location>
</feature>
<feature type="signal peptide" evidence="2">
    <location>
        <begin position="1"/>
        <end position="22"/>
    </location>
</feature>
<evidence type="ECO:0000313" key="4">
    <source>
        <dbReference type="Proteomes" id="UP000192342"/>
    </source>
</evidence>
<dbReference type="EMBL" id="AQQV01000001">
    <property type="protein sequence ID" value="ORE88313.1"/>
    <property type="molecule type" value="Genomic_DNA"/>
</dbReference>
<evidence type="ECO:0000313" key="3">
    <source>
        <dbReference type="EMBL" id="ORE88313.1"/>
    </source>
</evidence>
<reference evidence="3 4" key="1">
    <citation type="submission" date="2013-04" db="EMBL/GenBank/DDBJ databases">
        <title>Oceanococcus atlanticus 22II-S10r2 Genome Sequencing.</title>
        <authorList>
            <person name="Lai Q."/>
            <person name="Li G."/>
            <person name="Shao Z."/>
        </authorList>
    </citation>
    <scope>NUCLEOTIDE SEQUENCE [LARGE SCALE GENOMIC DNA]</scope>
    <source>
        <strain evidence="3 4">22II-S10r2</strain>
    </source>
</reference>
<comment type="caution">
    <text evidence="3">The sequence shown here is derived from an EMBL/GenBank/DDBJ whole genome shotgun (WGS) entry which is preliminary data.</text>
</comment>
<protein>
    <submittedName>
        <fullName evidence="3">Uncharacterized protein</fullName>
    </submittedName>
</protein>
<proteinExistence type="predicted"/>
<dbReference type="AlphaFoldDB" id="A0A1Y1SF87"/>
<accession>A0A1Y1SF87</accession>
<gene>
    <name evidence="3" type="ORF">ATO7_00520</name>
</gene>
<feature type="coiled-coil region" evidence="1">
    <location>
        <begin position="38"/>
        <end position="65"/>
    </location>
</feature>
<keyword evidence="2" id="KW-0732">Signal</keyword>
<name>A0A1Y1SF87_9GAMM</name>